<feature type="region of interest" description="Disordered" evidence="1">
    <location>
        <begin position="18"/>
        <end position="105"/>
    </location>
</feature>
<keyword evidence="3" id="KW-0808">Transferase</keyword>
<keyword evidence="3" id="KW-0548">Nucleotidyltransferase</keyword>
<comment type="caution">
    <text evidence="3">The sequence shown here is derived from an EMBL/GenBank/DDBJ whole genome shotgun (WGS) entry which is preliminary data.</text>
</comment>
<evidence type="ECO:0000256" key="1">
    <source>
        <dbReference type="SAM" id="MobiDB-lite"/>
    </source>
</evidence>
<evidence type="ECO:0000313" key="4">
    <source>
        <dbReference type="Proteomes" id="UP000188268"/>
    </source>
</evidence>
<dbReference type="CDD" id="cd09272">
    <property type="entry name" value="RNase_HI_RT_Ty1"/>
    <property type="match status" value="1"/>
</dbReference>
<accession>A0A1R3FXR6</accession>
<feature type="compositionally biased region" description="Polar residues" evidence="1">
    <location>
        <begin position="38"/>
        <end position="87"/>
    </location>
</feature>
<sequence length="583" mass="65446">MISGDSKNSCRGRIPFSLSRSAVGFGTPPPPRDPDIATVTSSVPSLQAVHSSSEDSSTQLEMASLSSIPPRSNNEVSSLDSTASSLIPQPVTRTHPMITRSQNNIFKPKQLHSATKHPLPDTLEPTSTTQAIKILEWKAAMCEEFTALQNNRTWELVPRPENRNIIGSKWVFHVKTNPDGSVSKFKARLVAKGFSQRPGLDYKETFSPIIKLVTVRLVLCIDVSNNWPLHQLDINNAFLQGDLAEEVYMKQPAMFVDKTKPHHVCKLRKAIYGLKQAPRASYLAISNFLKSYGFINSVADTSLFIFHKDECLLYMLVYVDNIVLTGNNSEFLQHFVKVLSTRFALKDLGRLNYFLGVEVTYNNSGIILNQHKYIHDILKMTNMEGAKPVSTPLLTYVPLTLHDVNRLSQFMHKPTEAHLLTVKRVLRKSTSAFIIYLGDTPISWSSKKQKTVARSSTEAEFRSIATSVSELTWIQSIMSELKVRASKVPLVLCDNASATYTCANPVFHTRMKYLALDYFFVREKVQQGLLQVKFIPSKLQQADALTKPLSAARFHFLLSKIGVCSTSTILREDNRLRLQSDNP</sequence>
<dbReference type="Pfam" id="PF07727">
    <property type="entry name" value="RVT_2"/>
    <property type="match status" value="1"/>
</dbReference>
<dbReference type="OrthoDB" id="414945at2759"/>
<feature type="domain" description="Reverse transcriptase Ty1/copia-type" evidence="2">
    <location>
        <begin position="151"/>
        <end position="394"/>
    </location>
</feature>
<keyword evidence="4" id="KW-1185">Reference proteome</keyword>
<organism evidence="3 4">
    <name type="scientific">Corchorus capsularis</name>
    <name type="common">Jute</name>
    <dbReference type="NCBI Taxonomy" id="210143"/>
    <lineage>
        <taxon>Eukaryota</taxon>
        <taxon>Viridiplantae</taxon>
        <taxon>Streptophyta</taxon>
        <taxon>Embryophyta</taxon>
        <taxon>Tracheophyta</taxon>
        <taxon>Spermatophyta</taxon>
        <taxon>Magnoliopsida</taxon>
        <taxon>eudicotyledons</taxon>
        <taxon>Gunneridae</taxon>
        <taxon>Pentapetalae</taxon>
        <taxon>rosids</taxon>
        <taxon>malvids</taxon>
        <taxon>Malvales</taxon>
        <taxon>Malvaceae</taxon>
        <taxon>Grewioideae</taxon>
        <taxon>Apeibeae</taxon>
        <taxon>Corchorus</taxon>
    </lineage>
</organism>
<dbReference type="Gramene" id="OMO50520">
    <property type="protein sequence ID" value="OMO50520"/>
    <property type="gene ID" value="CCACVL1_30389"/>
</dbReference>
<gene>
    <name evidence="3" type="ORF">CCACVL1_30389</name>
</gene>
<dbReference type="PANTHER" id="PTHR11439:SF517">
    <property type="entry name" value="CYSTEINE-RICH RLK (RECEPTOR-LIKE PROTEIN KINASE) 8"/>
    <property type="match status" value="1"/>
</dbReference>
<dbReference type="InterPro" id="IPR013103">
    <property type="entry name" value="RVT_2"/>
</dbReference>
<reference evidence="3 4" key="1">
    <citation type="submission" date="2013-09" db="EMBL/GenBank/DDBJ databases">
        <title>Corchorus capsularis genome sequencing.</title>
        <authorList>
            <person name="Alam M."/>
            <person name="Haque M.S."/>
            <person name="Islam M.S."/>
            <person name="Emdad E.M."/>
            <person name="Islam M.M."/>
            <person name="Ahmed B."/>
            <person name="Halim A."/>
            <person name="Hossen Q.M.M."/>
            <person name="Hossain M.Z."/>
            <person name="Ahmed R."/>
            <person name="Khan M.M."/>
            <person name="Islam R."/>
            <person name="Rashid M.M."/>
            <person name="Khan S.A."/>
            <person name="Rahman M.S."/>
            <person name="Alam M."/>
        </authorList>
    </citation>
    <scope>NUCLEOTIDE SEQUENCE [LARGE SCALE GENOMIC DNA]</scope>
    <source>
        <strain evidence="4">cv. CVL-1</strain>
        <tissue evidence="3">Whole seedling</tissue>
    </source>
</reference>
<dbReference type="GO" id="GO:0003964">
    <property type="term" value="F:RNA-directed DNA polymerase activity"/>
    <property type="evidence" value="ECO:0007669"/>
    <property type="project" value="UniProtKB-KW"/>
</dbReference>
<proteinExistence type="predicted"/>
<dbReference type="AlphaFoldDB" id="A0A1R3FXR6"/>
<dbReference type="PANTHER" id="PTHR11439">
    <property type="entry name" value="GAG-POL-RELATED RETROTRANSPOSON"/>
    <property type="match status" value="1"/>
</dbReference>
<evidence type="ECO:0000313" key="3">
    <source>
        <dbReference type="EMBL" id="OMO50520.1"/>
    </source>
</evidence>
<dbReference type="STRING" id="210143.A0A1R3FXR6"/>
<dbReference type="EMBL" id="AWWV01016125">
    <property type="protein sequence ID" value="OMO50520.1"/>
    <property type="molecule type" value="Genomic_DNA"/>
</dbReference>
<evidence type="ECO:0000259" key="2">
    <source>
        <dbReference type="Pfam" id="PF07727"/>
    </source>
</evidence>
<dbReference type="Proteomes" id="UP000188268">
    <property type="component" value="Unassembled WGS sequence"/>
</dbReference>
<protein>
    <submittedName>
        <fullName evidence="3">Reverse transcriptase, RNA-dependent DNA polymerase</fullName>
    </submittedName>
</protein>
<dbReference type="OMA" id="CAPHATH"/>
<dbReference type="SUPFAM" id="SSF56672">
    <property type="entry name" value="DNA/RNA polymerases"/>
    <property type="match status" value="1"/>
</dbReference>
<dbReference type="InterPro" id="IPR043502">
    <property type="entry name" value="DNA/RNA_pol_sf"/>
</dbReference>
<keyword evidence="3" id="KW-0695">RNA-directed DNA polymerase</keyword>
<name>A0A1R3FXR6_COCAP</name>